<feature type="compositionally biased region" description="Low complexity" evidence="2">
    <location>
        <begin position="1380"/>
        <end position="1391"/>
    </location>
</feature>
<feature type="compositionally biased region" description="Basic and acidic residues" evidence="2">
    <location>
        <begin position="444"/>
        <end position="460"/>
    </location>
</feature>
<dbReference type="RefSeq" id="XP_029219453.1">
    <property type="nucleotide sequence ID" value="XM_029364745.1"/>
</dbReference>
<dbReference type="STRING" id="94643.A0A2A9ME21"/>
<organism evidence="3 4">
    <name type="scientific">Besnoitia besnoiti</name>
    <name type="common">Apicomplexan protozoan</name>
    <dbReference type="NCBI Taxonomy" id="94643"/>
    <lineage>
        <taxon>Eukaryota</taxon>
        <taxon>Sar</taxon>
        <taxon>Alveolata</taxon>
        <taxon>Apicomplexa</taxon>
        <taxon>Conoidasida</taxon>
        <taxon>Coccidia</taxon>
        <taxon>Eucoccidiorida</taxon>
        <taxon>Eimeriorina</taxon>
        <taxon>Sarcocystidae</taxon>
        <taxon>Besnoitia</taxon>
    </lineage>
</organism>
<feature type="compositionally biased region" description="Basic and acidic residues" evidence="2">
    <location>
        <begin position="469"/>
        <end position="480"/>
    </location>
</feature>
<dbReference type="EMBL" id="NWUJ01000005">
    <property type="protein sequence ID" value="PFH35444.1"/>
    <property type="molecule type" value="Genomic_DNA"/>
</dbReference>
<feature type="compositionally biased region" description="Low complexity" evidence="2">
    <location>
        <begin position="1346"/>
        <end position="1360"/>
    </location>
</feature>
<feature type="coiled-coil region" evidence="1">
    <location>
        <begin position="724"/>
        <end position="943"/>
    </location>
</feature>
<comment type="caution">
    <text evidence="3">The sequence shown here is derived from an EMBL/GenBank/DDBJ whole genome shotgun (WGS) entry which is preliminary data.</text>
</comment>
<feature type="compositionally biased region" description="Basic and acidic residues" evidence="2">
    <location>
        <begin position="307"/>
        <end position="320"/>
    </location>
</feature>
<feature type="compositionally biased region" description="Low complexity" evidence="2">
    <location>
        <begin position="414"/>
        <end position="443"/>
    </location>
</feature>
<feature type="compositionally biased region" description="Low complexity" evidence="2">
    <location>
        <begin position="1403"/>
        <end position="1414"/>
    </location>
</feature>
<feature type="compositionally biased region" description="Low complexity" evidence="2">
    <location>
        <begin position="1071"/>
        <end position="1089"/>
    </location>
</feature>
<feature type="coiled-coil region" evidence="1">
    <location>
        <begin position="585"/>
        <end position="612"/>
    </location>
</feature>
<feature type="region of interest" description="Disordered" evidence="2">
    <location>
        <begin position="1065"/>
        <end position="1167"/>
    </location>
</feature>
<keyword evidence="4" id="KW-1185">Reference proteome</keyword>
<feature type="region of interest" description="Disordered" evidence="2">
    <location>
        <begin position="1346"/>
        <end position="1428"/>
    </location>
</feature>
<keyword evidence="1" id="KW-0175">Coiled coil</keyword>
<feature type="region of interest" description="Disordered" evidence="2">
    <location>
        <begin position="195"/>
        <end position="320"/>
    </location>
</feature>
<protein>
    <submittedName>
        <fullName evidence="3">Proteophosphoglycan PPG1</fullName>
    </submittedName>
</protein>
<feature type="compositionally biased region" description="Low complexity" evidence="2">
    <location>
        <begin position="381"/>
        <end position="399"/>
    </location>
</feature>
<feature type="compositionally biased region" description="Polar residues" evidence="2">
    <location>
        <begin position="1392"/>
        <end position="1402"/>
    </location>
</feature>
<feature type="compositionally biased region" description="Basic and acidic residues" evidence="2">
    <location>
        <begin position="1151"/>
        <end position="1167"/>
    </location>
</feature>
<evidence type="ECO:0000313" key="3">
    <source>
        <dbReference type="EMBL" id="PFH35444.1"/>
    </source>
</evidence>
<dbReference type="Proteomes" id="UP000224006">
    <property type="component" value="Chromosome V"/>
</dbReference>
<sequence length="1428" mass="149510">MSGLPHPRTASASAPSSSRVCASSKSASRAASSCPASGSKAPSARVRRPPSTPSSPEGEPRTRSVPTREAADGSQALLPVGRGENAAPRAAAVDTSGKSDRLGSQPREVPLRPSPAPSAVLAASPASSVAASPFGVPSTPPSPSADLASHTAPSPLRISLGRFRSHSETRDATAATAGGRQPAAGVFGAFSASLRGASSPAPRTCFSAQAAAEPAASAPVSFSCPAREPSSARSLAVSPRRASRGGGPSPPLPAPAGVSAGSRLLPPKQRPEAGAQGKMDKARGPSPPETGFLSPASSEQPQAEAPAESRDDAKTESRSRAIERIAEDLLACTFRFASPAFEGWQPGANPRPPASQEVACEARPSSSWLCQLAASSRSLSSAGEGACSFAPPSSPALAARLDAQEPAAERGICPSPSSSSSPVPASPAALDSGLLAAAPAQLAQERRRPSQSGGERRKGGGEFPVDAEAAEREEAAAARNQTRREFESCLSAASAMEPVAETAGAGRLGLLAEVSGDENRAGFASEAESALRPALCAAEPEGPVAAKVAALQGAVDAERLARVVATQDCQILSLRELVIEKDGEVESLQAALRLAAQENAQLQAQVKETQAICFDLKSQQEQLTNNFYLDARRHQTSLMELANTEAESRELAFEKLSFQLETKERIIASLHSQLAAKEEEIYELTHTVEDLRDWQAKMKSGQVAAVIQRQKDADARVELAHAECRSHLQDKEVLRQRLRELEEAMKLKDDEIRVAHQRLQEREGEAQRLQRQMQAMQFDVSLMKIHLADVEKAAKNKEEAMDVEMQRQREKDRQVLRVEVDRLAELVRERATQVEDLQHTVRELEKENAHLQEGLQKATEMLRSRDDQLIELQEQLAEFEMHAHVNDKSVQLELLRRGERELKKRLAEQMNQNDVLQQDVHMLAQTRAENLALRLKLEEAQIVVRRQGAQLAILREVHTSSCRQALAAGEKAAARASLTSASLLGSSFFSASSPPSAPPTHGQPLALSAAPSLMTRQSSGSLALAQLQPGAEVGAARAASPLPASSSASSSVAFSSVSAARPVGGATLPGATTHPHAARAASASAAPSSENGLESRAGPQQKAGRGHEGERGAKTGAPAPQGAEQRLEAASHSRAQAAPVSMASASGEAKGNGREGVREIGVEGGPRELGRLGAEFVTPEAPRGAEPHRQEERILLPQAVLSRSSLAGVEGIQKTLDPIERYVRELTQQAGGGSALPFVRISEGVYLHAGRRLRVRLTNGAVMVDSSSGLIPLKTFLEGANAPQRPPRERPAPSSYSSGATMNGLARAGAPPSADKPSLPSLFSPASSAFSPALSAASLHSLTRASALGSRPPGLSSAGGRAERGAGDAPALPPPAARTAVSSPLSVASSSRRTPSIQTVCTSSRPSASPASRPLQGMEGAPLDATHA</sequence>
<dbReference type="KEGG" id="bbes:BESB_063310"/>
<evidence type="ECO:0000256" key="2">
    <source>
        <dbReference type="SAM" id="MobiDB-lite"/>
    </source>
</evidence>
<proteinExistence type="predicted"/>
<reference evidence="3 4" key="1">
    <citation type="submission" date="2017-09" db="EMBL/GenBank/DDBJ databases">
        <title>Genome sequencing of Besnoitia besnoiti strain Bb-Ger1.</title>
        <authorList>
            <person name="Schares G."/>
            <person name="Venepally P."/>
            <person name="Lorenzi H.A."/>
        </authorList>
    </citation>
    <scope>NUCLEOTIDE SEQUENCE [LARGE SCALE GENOMIC DNA]</scope>
    <source>
        <strain evidence="3 4">Bb-Ger1</strain>
    </source>
</reference>
<feature type="compositionally biased region" description="Low complexity" evidence="2">
    <location>
        <begin position="117"/>
        <end position="137"/>
    </location>
</feature>
<name>A0A2A9ME21_BESBE</name>
<evidence type="ECO:0000256" key="1">
    <source>
        <dbReference type="SAM" id="Coils"/>
    </source>
</evidence>
<dbReference type="OrthoDB" id="360915at2759"/>
<dbReference type="VEuPathDB" id="ToxoDB:BESB_063310"/>
<evidence type="ECO:0000313" key="4">
    <source>
        <dbReference type="Proteomes" id="UP000224006"/>
    </source>
</evidence>
<feature type="region of interest" description="Disordered" evidence="2">
    <location>
        <begin position="1"/>
        <end position="183"/>
    </location>
</feature>
<feature type="compositionally biased region" description="Low complexity" evidence="2">
    <location>
        <begin position="10"/>
        <end position="44"/>
    </location>
</feature>
<dbReference type="GeneID" id="40311259"/>
<feature type="compositionally biased region" description="Low complexity" evidence="2">
    <location>
        <begin position="206"/>
        <end position="223"/>
    </location>
</feature>
<feature type="region of interest" description="Disordered" evidence="2">
    <location>
        <begin position="1277"/>
        <end position="1320"/>
    </location>
</feature>
<feature type="region of interest" description="Disordered" evidence="2">
    <location>
        <begin position="381"/>
        <end position="480"/>
    </location>
</feature>
<gene>
    <name evidence="3" type="ORF">BESB_063310</name>
</gene>
<accession>A0A2A9ME21</accession>
<feature type="region of interest" description="Disordered" evidence="2">
    <location>
        <begin position="341"/>
        <end position="360"/>
    </location>
</feature>